<keyword evidence="3" id="KW-0328">Glycosyltransferase</keyword>
<comment type="similarity">
    <text evidence="2">Belongs to the glycosyltransferase 47 family.</text>
</comment>
<evidence type="ECO:0000259" key="8">
    <source>
        <dbReference type="Pfam" id="PF03016"/>
    </source>
</evidence>
<keyword evidence="3" id="KW-0808">Transferase</keyword>
<evidence type="ECO:0000256" key="1">
    <source>
        <dbReference type="ARBA" id="ARBA00004323"/>
    </source>
</evidence>
<dbReference type="PANTHER" id="PTHR11062">
    <property type="entry name" value="EXOSTOSIN HEPARAN SULFATE GLYCOSYLTRANSFERASE -RELATED"/>
    <property type="match status" value="1"/>
</dbReference>
<evidence type="ECO:0000256" key="5">
    <source>
        <dbReference type="ARBA" id="ARBA00023034"/>
    </source>
</evidence>
<sequence length="531" mass="59968">MLELVYMANSSSSFRILLYVLPYVLVLGSISLLPTKGSSWAMTSPSSSNTNVDTVKAPPSASERRDMPLKSGSDMVVGHGDKKEAISYGAVLNFSTSPPLAEQASQVQQFTESDDDASRGNSSSPSINESPSLPLSPKRPRVQTNLDKLEIGLQRARAAIRAAAAANGSRVQDPDYIPSGPVYLNAKAFHRSYLEMEKRFKIFVYKEGDPPLFHDGPCYNLYTTEGIFINKLQIDKHFQTQDPENAHVFFLPYSVARMVSYVWKKGTYFTAIGNIVKDYVELITRKHQYFNRSLGTDHFMLSCHDWGPITSFYAPHLAENSIRALCNANTSEEFNPVKDVSVPEINLKINKLDTLIGGPSPSKRSILAFFAGGNHGPVRPLVFKHWENKDPDIRVHNHLRKRVSYQNLMRSSKFCLCPSGYEVASPRITESLYNGCVPVLISKSYVPPFSDVLKWKSFAVIISLEDIPNLKKILMGIPDRKYIKMQKRVVQVARHFQINTPPKRFDVFHMILHSIWLRRLNIRVNERDKLL</sequence>
<dbReference type="InterPro" id="IPR004263">
    <property type="entry name" value="Exostosin"/>
</dbReference>
<name>A0AAV5LM67_9ROSI</name>
<dbReference type="EMBL" id="BPVZ01000123">
    <property type="protein sequence ID" value="GKV37602.1"/>
    <property type="molecule type" value="Genomic_DNA"/>
</dbReference>
<keyword evidence="5" id="KW-0333">Golgi apparatus</keyword>
<keyword evidence="10" id="KW-1185">Reference proteome</keyword>
<evidence type="ECO:0000256" key="6">
    <source>
        <dbReference type="SAM" id="MobiDB-lite"/>
    </source>
</evidence>
<dbReference type="GO" id="GO:0000139">
    <property type="term" value="C:Golgi membrane"/>
    <property type="evidence" value="ECO:0007669"/>
    <property type="project" value="UniProtKB-SubCell"/>
</dbReference>
<keyword evidence="4" id="KW-0735">Signal-anchor</keyword>
<comment type="caution">
    <text evidence="9">The sequence shown here is derived from an EMBL/GenBank/DDBJ whole genome shotgun (WGS) entry which is preliminary data.</text>
</comment>
<evidence type="ECO:0000256" key="7">
    <source>
        <dbReference type="SAM" id="Phobius"/>
    </source>
</evidence>
<dbReference type="Proteomes" id="UP001054252">
    <property type="component" value="Unassembled WGS sequence"/>
</dbReference>
<feature type="region of interest" description="Disordered" evidence="6">
    <location>
        <begin position="40"/>
        <end position="76"/>
    </location>
</feature>
<feature type="region of interest" description="Disordered" evidence="6">
    <location>
        <begin position="102"/>
        <end position="141"/>
    </location>
</feature>
<evidence type="ECO:0000256" key="4">
    <source>
        <dbReference type="ARBA" id="ARBA00022968"/>
    </source>
</evidence>
<dbReference type="GO" id="GO:0016757">
    <property type="term" value="F:glycosyltransferase activity"/>
    <property type="evidence" value="ECO:0007669"/>
    <property type="project" value="UniProtKB-KW"/>
</dbReference>
<evidence type="ECO:0000313" key="10">
    <source>
        <dbReference type="Proteomes" id="UP001054252"/>
    </source>
</evidence>
<dbReference type="PANTHER" id="PTHR11062:SF207">
    <property type="entry name" value="OS07G0188700 PROTEIN"/>
    <property type="match status" value="1"/>
</dbReference>
<reference evidence="9 10" key="1">
    <citation type="journal article" date="2021" name="Commun. Biol.">
        <title>The genome of Shorea leprosula (Dipterocarpaceae) highlights the ecological relevance of drought in aseasonal tropical rainforests.</title>
        <authorList>
            <person name="Ng K.K.S."/>
            <person name="Kobayashi M.J."/>
            <person name="Fawcett J.A."/>
            <person name="Hatakeyama M."/>
            <person name="Paape T."/>
            <person name="Ng C.H."/>
            <person name="Ang C.C."/>
            <person name="Tnah L.H."/>
            <person name="Lee C.T."/>
            <person name="Nishiyama T."/>
            <person name="Sese J."/>
            <person name="O'Brien M.J."/>
            <person name="Copetti D."/>
            <person name="Mohd Noor M.I."/>
            <person name="Ong R.C."/>
            <person name="Putra M."/>
            <person name="Sireger I.Z."/>
            <person name="Indrioko S."/>
            <person name="Kosugi Y."/>
            <person name="Izuno A."/>
            <person name="Isagi Y."/>
            <person name="Lee S.L."/>
            <person name="Shimizu K.K."/>
        </authorList>
    </citation>
    <scope>NUCLEOTIDE SEQUENCE [LARGE SCALE GENOMIC DNA]</scope>
    <source>
        <strain evidence="9">214</strain>
    </source>
</reference>
<accession>A0AAV5LM67</accession>
<keyword evidence="7" id="KW-1133">Transmembrane helix</keyword>
<protein>
    <recommendedName>
        <fullName evidence="8">Exostosin GT47 domain-containing protein</fullName>
    </recommendedName>
</protein>
<feature type="compositionally biased region" description="Low complexity" evidence="6">
    <location>
        <begin position="121"/>
        <end position="136"/>
    </location>
</feature>
<feature type="domain" description="Exostosin GT47" evidence="8">
    <location>
        <begin position="196"/>
        <end position="475"/>
    </location>
</feature>
<gene>
    <name evidence="9" type="ORF">SLEP1_g45614</name>
</gene>
<keyword evidence="7" id="KW-0812">Transmembrane</keyword>
<feature type="compositionally biased region" description="Polar residues" evidence="6">
    <location>
        <begin position="40"/>
        <end position="53"/>
    </location>
</feature>
<evidence type="ECO:0000256" key="2">
    <source>
        <dbReference type="ARBA" id="ARBA00010271"/>
    </source>
</evidence>
<feature type="compositionally biased region" description="Polar residues" evidence="6">
    <location>
        <begin position="102"/>
        <end position="111"/>
    </location>
</feature>
<feature type="transmembrane region" description="Helical" evidence="7">
    <location>
        <begin position="12"/>
        <end position="33"/>
    </location>
</feature>
<dbReference type="InterPro" id="IPR040911">
    <property type="entry name" value="Exostosin_GT47"/>
</dbReference>
<dbReference type="AlphaFoldDB" id="A0AAV5LM67"/>
<organism evidence="9 10">
    <name type="scientific">Rubroshorea leprosula</name>
    <dbReference type="NCBI Taxonomy" id="152421"/>
    <lineage>
        <taxon>Eukaryota</taxon>
        <taxon>Viridiplantae</taxon>
        <taxon>Streptophyta</taxon>
        <taxon>Embryophyta</taxon>
        <taxon>Tracheophyta</taxon>
        <taxon>Spermatophyta</taxon>
        <taxon>Magnoliopsida</taxon>
        <taxon>eudicotyledons</taxon>
        <taxon>Gunneridae</taxon>
        <taxon>Pentapetalae</taxon>
        <taxon>rosids</taxon>
        <taxon>malvids</taxon>
        <taxon>Malvales</taxon>
        <taxon>Dipterocarpaceae</taxon>
        <taxon>Rubroshorea</taxon>
    </lineage>
</organism>
<evidence type="ECO:0000256" key="3">
    <source>
        <dbReference type="ARBA" id="ARBA00022676"/>
    </source>
</evidence>
<proteinExistence type="inferred from homology"/>
<dbReference type="Pfam" id="PF03016">
    <property type="entry name" value="Exostosin_GT47"/>
    <property type="match status" value="1"/>
</dbReference>
<keyword evidence="7" id="KW-0472">Membrane</keyword>
<comment type="subcellular location">
    <subcellularLocation>
        <location evidence="1">Golgi apparatus membrane</location>
        <topology evidence="1">Single-pass type II membrane protein</topology>
    </subcellularLocation>
</comment>
<evidence type="ECO:0000313" key="9">
    <source>
        <dbReference type="EMBL" id="GKV37602.1"/>
    </source>
</evidence>